<dbReference type="RefSeq" id="WP_190763766.1">
    <property type="nucleotide sequence ID" value="NZ_JACXLD010000003.1"/>
</dbReference>
<organism evidence="1 2">
    <name type="scientific">Spongiibacter pelagi</name>
    <dbReference type="NCBI Taxonomy" id="2760804"/>
    <lineage>
        <taxon>Bacteria</taxon>
        <taxon>Pseudomonadati</taxon>
        <taxon>Pseudomonadota</taxon>
        <taxon>Gammaproteobacteria</taxon>
        <taxon>Cellvibrionales</taxon>
        <taxon>Spongiibacteraceae</taxon>
        <taxon>Spongiibacter</taxon>
    </lineage>
</organism>
<evidence type="ECO:0000313" key="1">
    <source>
        <dbReference type="EMBL" id="MBD2858669.1"/>
    </source>
</evidence>
<dbReference type="EMBL" id="JACXLD010000003">
    <property type="protein sequence ID" value="MBD2858669.1"/>
    <property type="molecule type" value="Genomic_DNA"/>
</dbReference>
<reference evidence="1" key="1">
    <citation type="submission" date="2020-09" db="EMBL/GenBank/DDBJ databases">
        <authorList>
            <person name="Yoon J.-W."/>
        </authorList>
    </citation>
    <scope>NUCLEOTIDE SEQUENCE</scope>
    <source>
        <strain evidence="1">KMU-158</strain>
    </source>
</reference>
<accession>A0A927C0V4</accession>
<comment type="caution">
    <text evidence="1">The sequence shown here is derived from an EMBL/GenBank/DDBJ whole genome shotgun (WGS) entry which is preliminary data.</text>
</comment>
<dbReference type="Proteomes" id="UP000610558">
    <property type="component" value="Unassembled WGS sequence"/>
</dbReference>
<sequence length="88" mass="9792">MALDHLRKQLQNLQNEIENLPVDHGQRDKLHALVDDIGNGIDPDDSATLEEADLQERLDELVSNFEVEHPTVAAVLKDIMVKLASIGI</sequence>
<protein>
    <submittedName>
        <fullName evidence="1">DUF4404 family protein</fullName>
    </submittedName>
</protein>
<gene>
    <name evidence="1" type="ORF">IB286_06560</name>
</gene>
<dbReference type="InterPro" id="IPR025516">
    <property type="entry name" value="DUF4404"/>
</dbReference>
<dbReference type="Pfam" id="PF14357">
    <property type="entry name" value="DUF4404"/>
    <property type="match status" value="1"/>
</dbReference>
<keyword evidence="2" id="KW-1185">Reference proteome</keyword>
<dbReference type="AlphaFoldDB" id="A0A927C0V4"/>
<proteinExistence type="predicted"/>
<evidence type="ECO:0000313" key="2">
    <source>
        <dbReference type="Proteomes" id="UP000610558"/>
    </source>
</evidence>
<name>A0A927C0V4_9GAMM</name>